<organism evidence="4 5">
    <name type="scientific">Telluria aromaticivorans</name>
    <dbReference type="NCBI Taxonomy" id="2725995"/>
    <lineage>
        <taxon>Bacteria</taxon>
        <taxon>Pseudomonadati</taxon>
        <taxon>Pseudomonadota</taxon>
        <taxon>Betaproteobacteria</taxon>
        <taxon>Burkholderiales</taxon>
        <taxon>Oxalobacteraceae</taxon>
        <taxon>Telluria group</taxon>
        <taxon>Telluria</taxon>
    </lineage>
</organism>
<dbReference type="InterPro" id="IPR050361">
    <property type="entry name" value="MPP/UQCRC_Complex"/>
</dbReference>
<name>A0A7Y2NYL9_9BURK</name>
<evidence type="ECO:0000313" key="4">
    <source>
        <dbReference type="EMBL" id="NNG22198.1"/>
    </source>
</evidence>
<dbReference type="InterPro" id="IPR007863">
    <property type="entry name" value="Peptidase_M16_C"/>
</dbReference>
<dbReference type="PANTHER" id="PTHR11851:SF224">
    <property type="entry name" value="PROCESSING PROTEASE"/>
    <property type="match status" value="1"/>
</dbReference>
<dbReference type="Gene3D" id="3.30.830.10">
    <property type="entry name" value="Metalloenzyme, LuxS/M16 peptidase-like"/>
    <property type="match status" value="2"/>
</dbReference>
<feature type="signal peptide" evidence="1">
    <location>
        <begin position="1"/>
        <end position="20"/>
    </location>
</feature>
<dbReference type="Pfam" id="PF05193">
    <property type="entry name" value="Peptidase_M16_C"/>
    <property type="match status" value="1"/>
</dbReference>
<keyword evidence="5" id="KW-1185">Reference proteome</keyword>
<evidence type="ECO:0000256" key="1">
    <source>
        <dbReference type="SAM" id="SignalP"/>
    </source>
</evidence>
<keyword evidence="1" id="KW-0732">Signal</keyword>
<evidence type="ECO:0000313" key="5">
    <source>
        <dbReference type="Proteomes" id="UP000533905"/>
    </source>
</evidence>
<feature type="chain" id="PRO_5031330512" evidence="1">
    <location>
        <begin position="21"/>
        <end position="470"/>
    </location>
</feature>
<dbReference type="GO" id="GO:0046872">
    <property type="term" value="F:metal ion binding"/>
    <property type="evidence" value="ECO:0007669"/>
    <property type="project" value="InterPro"/>
</dbReference>
<feature type="domain" description="Peptidase M16 N-terminal" evidence="2">
    <location>
        <begin position="74"/>
        <end position="200"/>
    </location>
</feature>
<dbReference type="InterPro" id="IPR011249">
    <property type="entry name" value="Metalloenz_LuxS/M16"/>
</dbReference>
<evidence type="ECO:0000259" key="2">
    <source>
        <dbReference type="Pfam" id="PF00675"/>
    </source>
</evidence>
<reference evidence="4 5" key="1">
    <citation type="submission" date="2020-04" db="EMBL/GenBank/DDBJ databases">
        <title>Massilia sp. nov., a cold adapted bacteria isolated from Arctic soil.</title>
        <authorList>
            <person name="Son J."/>
            <person name="Ka J.-O."/>
        </authorList>
    </citation>
    <scope>NUCLEOTIDE SEQUENCE [LARGE SCALE GENOMIC DNA]</scope>
    <source>
        <strain evidence="4 5">ML15P13</strain>
    </source>
</reference>
<evidence type="ECO:0000259" key="3">
    <source>
        <dbReference type="Pfam" id="PF05193"/>
    </source>
</evidence>
<sequence length="470" mass="49728">MKKLMLAVAVSLAFAPAAFAAPAAEKELAMPAYGKDKPIPVPKIAKKTLSNGLTVWVVPRKGLPRVDFVLAVRNAGFAADSPQTPAFATMMAGLLSEGTAKRDSRAIAEAAQGMGGEIGASANSDGIVVSGNALSSQAGQMAQLLAEVARTPAFPQNEVQLAKTNALQALRVAETQPTFRAERAISKAVYGDHPYSRTTATVEAINAVTQDMLRAEHARRVRPDRALLVITGRITEAAGMKLAQQAFGDWKASGAAPVDTAAAPASAKPARILLQRNGSVQSTLRLGAPGIAASAEDQIPLRLASTILGGGFSSRVNINLREEKGYTYGASAGARMNRAGGAIIGGADVRNEVTGAALNEYFGEYKRIGLELVQPKEMEMNKRYVAGGYMINNQLQRSVAGTLAQNWLVGLPPEFLGEYVPRILKVTPEQVRDVSKKYFSPENQSIVVVGDQAAVGEQLKAFGEFTVQEK</sequence>
<gene>
    <name evidence="4" type="ORF">HGB41_04190</name>
</gene>
<dbReference type="PANTHER" id="PTHR11851">
    <property type="entry name" value="METALLOPROTEASE"/>
    <property type="match status" value="1"/>
</dbReference>
<dbReference type="InterPro" id="IPR011765">
    <property type="entry name" value="Pept_M16_N"/>
</dbReference>
<dbReference type="SUPFAM" id="SSF63411">
    <property type="entry name" value="LuxS/MPP-like metallohydrolase"/>
    <property type="match status" value="2"/>
</dbReference>
<dbReference type="Pfam" id="PF00675">
    <property type="entry name" value="Peptidase_M16"/>
    <property type="match status" value="1"/>
</dbReference>
<comment type="caution">
    <text evidence="4">The sequence shown here is derived from an EMBL/GenBank/DDBJ whole genome shotgun (WGS) entry which is preliminary data.</text>
</comment>
<dbReference type="Proteomes" id="UP000533905">
    <property type="component" value="Unassembled WGS sequence"/>
</dbReference>
<feature type="domain" description="Peptidase M16 C-terminal" evidence="3">
    <location>
        <begin position="208"/>
        <end position="383"/>
    </location>
</feature>
<dbReference type="RefSeq" id="WP_171081345.1">
    <property type="nucleotide sequence ID" value="NZ_JABAIV010000001.1"/>
</dbReference>
<protein>
    <submittedName>
        <fullName evidence="4">Insulinase family protein</fullName>
    </submittedName>
</protein>
<dbReference type="EMBL" id="JABAIV010000001">
    <property type="protein sequence ID" value="NNG22198.1"/>
    <property type="molecule type" value="Genomic_DNA"/>
</dbReference>
<accession>A0A7Y2NYL9</accession>
<dbReference type="AlphaFoldDB" id="A0A7Y2NYL9"/>
<proteinExistence type="predicted"/>